<protein>
    <submittedName>
        <fullName evidence="2">Uncharacterized protein</fullName>
    </submittedName>
</protein>
<feature type="region of interest" description="Disordered" evidence="1">
    <location>
        <begin position="25"/>
        <end position="56"/>
    </location>
</feature>
<sequence length="90" mass="9599">MLGNGCGNAANISFLEGILANQRDSDLTGDGDQRHRIHVGGSNTGNQIGSPWPRGGKTYAHLAGSPGITVGRMHRSLFMTGQYMGKLRFI</sequence>
<gene>
    <name evidence="2" type="ORF">SDC9_179037</name>
</gene>
<dbReference type="AlphaFoldDB" id="A0A645H6W8"/>
<evidence type="ECO:0000313" key="2">
    <source>
        <dbReference type="EMBL" id="MPN31563.1"/>
    </source>
</evidence>
<organism evidence="2">
    <name type="scientific">bioreactor metagenome</name>
    <dbReference type="NCBI Taxonomy" id="1076179"/>
    <lineage>
        <taxon>unclassified sequences</taxon>
        <taxon>metagenomes</taxon>
        <taxon>ecological metagenomes</taxon>
    </lineage>
</organism>
<comment type="caution">
    <text evidence="2">The sequence shown here is derived from an EMBL/GenBank/DDBJ whole genome shotgun (WGS) entry which is preliminary data.</text>
</comment>
<name>A0A645H6W8_9ZZZZ</name>
<feature type="compositionally biased region" description="Basic and acidic residues" evidence="1">
    <location>
        <begin position="25"/>
        <end position="34"/>
    </location>
</feature>
<proteinExistence type="predicted"/>
<accession>A0A645H6W8</accession>
<dbReference type="EMBL" id="VSSQ01083130">
    <property type="protein sequence ID" value="MPN31563.1"/>
    <property type="molecule type" value="Genomic_DNA"/>
</dbReference>
<reference evidence="2" key="1">
    <citation type="submission" date="2019-08" db="EMBL/GenBank/DDBJ databases">
        <authorList>
            <person name="Kucharzyk K."/>
            <person name="Murdoch R.W."/>
            <person name="Higgins S."/>
            <person name="Loffler F."/>
        </authorList>
    </citation>
    <scope>NUCLEOTIDE SEQUENCE</scope>
</reference>
<evidence type="ECO:0000256" key="1">
    <source>
        <dbReference type="SAM" id="MobiDB-lite"/>
    </source>
</evidence>